<dbReference type="Proteomes" id="UP000604381">
    <property type="component" value="Unassembled WGS sequence"/>
</dbReference>
<dbReference type="GO" id="GO:0005737">
    <property type="term" value="C:cytoplasm"/>
    <property type="evidence" value="ECO:0007669"/>
    <property type="project" value="UniProtKB-SubCell"/>
</dbReference>
<dbReference type="InterPro" id="IPR015424">
    <property type="entry name" value="PyrdxlP-dep_Trfase"/>
</dbReference>
<comment type="similarity">
    <text evidence="4">Belongs to the class-III pyridoxal-phosphate-dependent aminotransferase family. ArgD subfamily.</text>
</comment>
<comment type="subunit">
    <text evidence="4">Homodimer.</text>
</comment>
<dbReference type="EMBL" id="JADHEI010000025">
    <property type="protein sequence ID" value="MBF2734721.1"/>
    <property type="molecule type" value="Genomic_DNA"/>
</dbReference>
<protein>
    <recommendedName>
        <fullName evidence="4">Acetylornithine aminotransferase</fullName>
        <shortName evidence="4">ACOAT</shortName>
        <ecNumber evidence="4">2.6.1.11</ecNumber>
    </recommendedName>
</protein>
<dbReference type="InterPro" id="IPR049704">
    <property type="entry name" value="Aminotrans_3_PPA_site"/>
</dbReference>
<keyword evidence="6" id="KW-1185">Reference proteome</keyword>
<keyword evidence="4" id="KW-0028">Amino-acid biosynthesis</keyword>
<gene>
    <name evidence="4" type="primary">argD</name>
    <name evidence="5" type="ORF">ISN26_01270</name>
</gene>
<evidence type="ECO:0000256" key="1">
    <source>
        <dbReference type="ARBA" id="ARBA00022576"/>
    </source>
</evidence>
<dbReference type="AlphaFoldDB" id="A0A930UGI9"/>
<keyword evidence="3 4" id="KW-0663">Pyridoxal phosphate</keyword>
<dbReference type="FunFam" id="3.40.640.10:FF:000004">
    <property type="entry name" value="Acetylornithine aminotransferase"/>
    <property type="match status" value="1"/>
</dbReference>
<comment type="cofactor">
    <cofactor evidence="4">
        <name>pyridoxal 5'-phosphate</name>
        <dbReference type="ChEBI" id="CHEBI:597326"/>
    </cofactor>
    <text evidence="4">Binds 1 pyridoxal phosphate per subunit.</text>
</comment>
<dbReference type="GO" id="GO:0042802">
    <property type="term" value="F:identical protein binding"/>
    <property type="evidence" value="ECO:0007669"/>
    <property type="project" value="TreeGrafter"/>
</dbReference>
<dbReference type="GO" id="GO:0006526">
    <property type="term" value="P:L-arginine biosynthetic process"/>
    <property type="evidence" value="ECO:0007669"/>
    <property type="project" value="UniProtKB-UniRule"/>
</dbReference>
<dbReference type="InterPro" id="IPR050103">
    <property type="entry name" value="Class-III_PLP-dep_AT"/>
</dbReference>
<comment type="pathway">
    <text evidence="4">Amino-acid biosynthesis; L-arginine biosynthesis; N(2)-acetyl-L-ornithine from L-glutamate: step 4/4.</text>
</comment>
<dbReference type="CDD" id="cd00610">
    <property type="entry name" value="OAT_like"/>
    <property type="match status" value="1"/>
</dbReference>
<dbReference type="Gene3D" id="3.40.640.10">
    <property type="entry name" value="Type I PLP-dependent aspartate aminotransferase-like (Major domain)"/>
    <property type="match status" value="2"/>
</dbReference>
<evidence type="ECO:0000256" key="4">
    <source>
        <dbReference type="HAMAP-Rule" id="MF_01107"/>
    </source>
</evidence>
<feature type="binding site" evidence="4">
    <location>
        <begin position="223"/>
        <end position="226"/>
    </location>
    <ligand>
        <name>pyridoxal 5'-phosphate</name>
        <dbReference type="ChEBI" id="CHEBI:597326"/>
    </ligand>
</feature>
<organism evidence="5 6">
    <name type="scientific">Candidatus Amphirhobacter heronislandensis</name>
    <dbReference type="NCBI Taxonomy" id="1732024"/>
    <lineage>
        <taxon>Bacteria</taxon>
        <taxon>Pseudomonadati</taxon>
        <taxon>Pseudomonadota</taxon>
        <taxon>Gammaproteobacteria</taxon>
        <taxon>Candidatus Tethybacterales</taxon>
        <taxon>Candidatus Tethybacteraceae</taxon>
        <taxon>Candidatus Amphirhobacter</taxon>
    </lineage>
</organism>
<dbReference type="Pfam" id="PF00202">
    <property type="entry name" value="Aminotran_3"/>
    <property type="match status" value="1"/>
</dbReference>
<sequence length="417" mass="44660">MEFEARCERSGHLTFGRSILKDSPEKTDALLESGKEHYLPNYAPAPMVLDHGKGARLWDTQGKEYVDLGAGISVTALGHGDEELVGILAEQGARLWHVSNLYFSEPAIRLAEELCAATFAERVFFCNSGAEANEAAGFHGRTLATVTATAQPKYHQGFEPLPGGFRYADYNDMDALEAEIGDRTCAVLVEPIQGEGGVVPAAPGFLAQIARCCRRHQALLIFDEVQSGLGRSGRFFAHQWEEGVVPDVVTIAKSMAGGLPMGAMLVGPEAADTLQPGSHGSTFGGNPVAAAVARAVLRRVRSKELIANVERQGERLRARLLALHNESGMIEEVRGKGLMLGAVLRKEWAGRAGELVDHCRRHGVLVLQAGPDVLRFLPPLNILDEELDEGMDRVAAALAEAAAEAAADTPADSAAVR</sequence>
<dbReference type="InterPro" id="IPR015422">
    <property type="entry name" value="PyrdxlP-dep_Trfase_small"/>
</dbReference>
<proteinExistence type="inferred from homology"/>
<comment type="caution">
    <text evidence="5">The sequence shown here is derived from an EMBL/GenBank/DDBJ whole genome shotgun (WGS) entry which is preliminary data.</text>
</comment>
<keyword evidence="4" id="KW-0055">Arginine biosynthesis</keyword>
<reference evidence="5" key="1">
    <citation type="submission" date="2020-10" db="EMBL/GenBank/DDBJ databases">
        <title>An improved Amphimedon queenslandica hologenome assembly reveals how three proteobacterial symbionts can extend the metabolic phenotypic of their marine sponge host.</title>
        <authorList>
            <person name="Degnan B."/>
            <person name="Degnan S."/>
            <person name="Xiang X."/>
        </authorList>
    </citation>
    <scope>NUCLEOTIDE SEQUENCE</scope>
    <source>
        <strain evidence="5">AqS2</strain>
    </source>
</reference>
<dbReference type="PANTHER" id="PTHR11986:SF113">
    <property type="entry name" value="SUCCINYLORNITHINE TRANSAMINASE"/>
    <property type="match status" value="1"/>
</dbReference>
<comment type="subcellular location">
    <subcellularLocation>
        <location evidence="4">Cytoplasm</location>
    </subcellularLocation>
</comment>
<feature type="binding site" evidence="4">
    <location>
        <begin position="129"/>
        <end position="130"/>
    </location>
    <ligand>
        <name>pyridoxal 5'-phosphate</name>
        <dbReference type="ChEBI" id="CHEBI:597326"/>
    </ligand>
</feature>
<feature type="binding site" evidence="4">
    <location>
        <position position="138"/>
    </location>
    <ligand>
        <name>pyridoxal 5'-phosphate</name>
        <dbReference type="ChEBI" id="CHEBI:597326"/>
    </ligand>
</feature>
<dbReference type="InterPro" id="IPR005814">
    <property type="entry name" value="Aminotrans_3"/>
</dbReference>
<dbReference type="SUPFAM" id="SSF53383">
    <property type="entry name" value="PLP-dependent transferases"/>
    <property type="match status" value="1"/>
</dbReference>
<dbReference type="GO" id="GO:0030170">
    <property type="term" value="F:pyridoxal phosphate binding"/>
    <property type="evidence" value="ECO:0007669"/>
    <property type="project" value="InterPro"/>
</dbReference>
<comment type="miscellaneous">
    <text evidence="4">May also have succinyldiaminopimelate aminotransferase activity, thus carrying out the corresponding step in lysine biosynthesis.</text>
</comment>
<evidence type="ECO:0000313" key="6">
    <source>
        <dbReference type="Proteomes" id="UP000604381"/>
    </source>
</evidence>
<dbReference type="Gene3D" id="3.90.1150.10">
    <property type="entry name" value="Aspartate Aminotransferase, domain 1"/>
    <property type="match status" value="2"/>
</dbReference>
<dbReference type="EC" id="2.6.1.11" evidence="4"/>
<dbReference type="GO" id="GO:0003992">
    <property type="term" value="F:N2-acetyl-L-ornithine:2-oxoglutarate 5-aminotransferase activity"/>
    <property type="evidence" value="ECO:0007669"/>
    <property type="project" value="UniProtKB-UniRule"/>
</dbReference>
<dbReference type="InterPro" id="IPR015421">
    <property type="entry name" value="PyrdxlP-dep_Trfase_major"/>
</dbReference>
<dbReference type="PROSITE" id="PS00600">
    <property type="entry name" value="AA_TRANSFER_CLASS_3"/>
    <property type="match status" value="1"/>
</dbReference>
<evidence type="ECO:0000256" key="3">
    <source>
        <dbReference type="ARBA" id="ARBA00022898"/>
    </source>
</evidence>
<name>A0A930UGI9_9GAMM</name>
<dbReference type="PANTHER" id="PTHR11986">
    <property type="entry name" value="AMINOTRANSFERASE CLASS III"/>
    <property type="match status" value="1"/>
</dbReference>
<comment type="catalytic activity">
    <reaction evidence="4">
        <text>N(2)-acetyl-L-ornithine + 2-oxoglutarate = N-acetyl-L-glutamate 5-semialdehyde + L-glutamate</text>
        <dbReference type="Rhea" id="RHEA:18049"/>
        <dbReference type="ChEBI" id="CHEBI:16810"/>
        <dbReference type="ChEBI" id="CHEBI:29123"/>
        <dbReference type="ChEBI" id="CHEBI:29985"/>
        <dbReference type="ChEBI" id="CHEBI:57805"/>
        <dbReference type="EC" id="2.6.1.11"/>
    </reaction>
</comment>
<keyword evidence="4" id="KW-0963">Cytoplasm</keyword>
<feature type="binding site" evidence="4">
    <location>
        <position position="282"/>
    </location>
    <ligand>
        <name>pyridoxal 5'-phosphate</name>
        <dbReference type="ChEBI" id="CHEBI:597326"/>
    </ligand>
</feature>
<dbReference type="InterPro" id="IPR004636">
    <property type="entry name" value="AcOrn/SuccOrn_fam"/>
</dbReference>
<dbReference type="PIRSF" id="PIRSF000521">
    <property type="entry name" value="Transaminase_4ab_Lys_Orn"/>
    <property type="match status" value="1"/>
</dbReference>
<dbReference type="HAMAP" id="MF_01107">
    <property type="entry name" value="ArgD_aminotrans_3"/>
    <property type="match status" value="1"/>
</dbReference>
<feature type="modified residue" description="N6-(pyridoxal phosphate)lysine" evidence="4">
    <location>
        <position position="253"/>
    </location>
</feature>
<evidence type="ECO:0000313" key="5">
    <source>
        <dbReference type="EMBL" id="MBF2734721.1"/>
    </source>
</evidence>
<keyword evidence="1 4" id="KW-0032">Aminotransferase</keyword>
<evidence type="ECO:0000256" key="2">
    <source>
        <dbReference type="ARBA" id="ARBA00022679"/>
    </source>
</evidence>
<keyword evidence="2 4" id="KW-0808">Transferase</keyword>
<feature type="binding site" evidence="4">
    <location>
        <position position="141"/>
    </location>
    <ligand>
        <name>N(2)-acetyl-L-ornithine</name>
        <dbReference type="ChEBI" id="CHEBI:57805"/>
    </ligand>
</feature>
<feature type="binding site" evidence="4">
    <location>
        <position position="281"/>
    </location>
    <ligand>
        <name>N(2)-acetyl-L-ornithine</name>
        <dbReference type="ChEBI" id="CHEBI:57805"/>
    </ligand>
</feature>
<accession>A0A930UGI9</accession>